<dbReference type="SUPFAM" id="SSF53474">
    <property type="entry name" value="alpha/beta-Hydrolases"/>
    <property type="match status" value="1"/>
</dbReference>
<evidence type="ECO:0008006" key="4">
    <source>
        <dbReference type="Google" id="ProtNLM"/>
    </source>
</evidence>
<name>A0A0J1D453_9BURK</name>
<accession>A0A0J1D453</accession>
<proteinExistence type="predicted"/>
<comment type="caution">
    <text evidence="2">The sequence shown here is derived from an EMBL/GenBank/DDBJ whole genome shotgun (WGS) entry which is preliminary data.</text>
</comment>
<dbReference type="Gene3D" id="3.40.50.1820">
    <property type="entry name" value="alpha/beta hydrolase"/>
    <property type="match status" value="1"/>
</dbReference>
<dbReference type="AlphaFoldDB" id="A0A0J1D453"/>
<dbReference type="InterPro" id="IPR029058">
    <property type="entry name" value="AB_hydrolase_fold"/>
</dbReference>
<dbReference type="Proteomes" id="UP000035963">
    <property type="component" value="Unassembled WGS sequence"/>
</dbReference>
<evidence type="ECO:0000313" key="2">
    <source>
        <dbReference type="EMBL" id="KLU27527.1"/>
    </source>
</evidence>
<organism evidence="2 3">
    <name type="scientific">Caballeronia mineralivorans PML1(12)</name>
    <dbReference type="NCBI Taxonomy" id="908627"/>
    <lineage>
        <taxon>Bacteria</taxon>
        <taxon>Pseudomonadati</taxon>
        <taxon>Pseudomonadota</taxon>
        <taxon>Betaproteobacteria</taxon>
        <taxon>Burkholderiales</taxon>
        <taxon>Burkholderiaceae</taxon>
        <taxon>Caballeronia</taxon>
    </lineage>
</organism>
<dbReference type="OrthoDB" id="1094867at2"/>
<keyword evidence="3" id="KW-1185">Reference proteome</keyword>
<evidence type="ECO:0000313" key="3">
    <source>
        <dbReference type="Proteomes" id="UP000035963"/>
    </source>
</evidence>
<gene>
    <name evidence="2" type="ORF">EOS_03805</name>
</gene>
<protein>
    <recommendedName>
        <fullName evidence="4">AB hydrolase-1 domain-containing protein</fullName>
    </recommendedName>
</protein>
<dbReference type="PANTHER" id="PTHR35560:SF3">
    <property type="entry name" value="PEPTIDASE S9 PROLYL OLIGOPEPTIDASE CATALYTIC DOMAIN-CONTAINING PROTEIN"/>
    <property type="match status" value="1"/>
</dbReference>
<evidence type="ECO:0000256" key="1">
    <source>
        <dbReference type="SAM" id="MobiDB-lite"/>
    </source>
</evidence>
<sequence>MTSVPRFSSSDKSRNERPVSAVGNERLRVVTPRGAGTVPFYRSVEERDATGISRIVILLHGRLRDADAYLLSARRALAAASTDPAHTLLLVPQFLATADIPAHDLPADTLHWEWTSWMGGDDACGPAALSSFDVLDAFIAQFADRSRYPALREVVIAGHSGGAQVAHRYAIVGAGCSVPGVQCRYVVANPSSYVYFDSMRPYAHGLLRPADTTACPGVNDWKYGVRRAPRYAASASFDALETRYAASNVIYLLGQQDCDPLHNALDLSCAAAAQGPHRLARGRSYFAYLKARHPRLEHRCWEVAGVGHNGTAMLGSHEGVRALFGAERLANGVDSSTADATD</sequence>
<dbReference type="RefSeq" id="WP_047845281.1">
    <property type="nucleotide sequence ID" value="NZ_AEJF01000024.1"/>
</dbReference>
<dbReference type="PATRIC" id="fig|908627.4.peg.848"/>
<dbReference type="EMBL" id="AEJF01000024">
    <property type="protein sequence ID" value="KLU27527.1"/>
    <property type="molecule type" value="Genomic_DNA"/>
</dbReference>
<dbReference type="PANTHER" id="PTHR35560">
    <property type="entry name" value="BLL0132 PROTEIN"/>
    <property type="match status" value="1"/>
</dbReference>
<reference evidence="2 3" key="1">
    <citation type="journal article" date="2015" name="Genome Announc.">
        <title>Draft Genome Sequence of Burkholderia sp. Strain PML1(12), an Ectomycorrhizosphere-Inhabiting Bacterium with Effective Mineral-Weathering Ability.</title>
        <authorList>
            <person name="Uroz S."/>
            <person name="Oger P."/>
        </authorList>
    </citation>
    <scope>NUCLEOTIDE SEQUENCE [LARGE SCALE GENOMIC DNA]</scope>
    <source>
        <strain evidence="3">PML1(12)</strain>
    </source>
</reference>
<feature type="region of interest" description="Disordered" evidence="1">
    <location>
        <begin position="1"/>
        <end position="23"/>
    </location>
</feature>